<evidence type="ECO:0000313" key="4">
    <source>
        <dbReference type="Proteomes" id="UP001206595"/>
    </source>
</evidence>
<dbReference type="CDD" id="cd01855">
    <property type="entry name" value="YqeH"/>
    <property type="match status" value="1"/>
</dbReference>
<evidence type="ECO:0000313" key="3">
    <source>
        <dbReference type="EMBL" id="KAI8578301.1"/>
    </source>
</evidence>
<dbReference type="GeneID" id="75915534"/>
<dbReference type="Gene3D" id="3.40.50.300">
    <property type="entry name" value="P-loop containing nucleotide triphosphate hydrolases"/>
    <property type="match status" value="1"/>
</dbReference>
<dbReference type="RefSeq" id="XP_051443305.1">
    <property type="nucleotide sequence ID" value="XM_051590190.1"/>
</dbReference>
<sequence length="578" mass="64309">MPVSASSHSGRHNFLKNGRTREETEGIQCAFPQLRTSMAARVTATRLTRVIPRLYPLISLSRLRPTIVNHLSTCTLKPASVLSRRLLSTQSDNTPVVSESCSGCGATLQEADPNGSGYIERKSERKSQPSKPSGPSILSDKDYEQHLDTLDPELKELLGIKEEANETKDDVPKTTSRQLCSRCHSLIHHKTSTTSDTQKFLRSSLQYTSLSFLKTKNNALIVSIIDIGDIPFSIEPLIAELNSNPTHRVLLVANKIDILPKDALKHQQRIKDWIVQQAKRSGLNTASILDVALVSAIKGWGIKSLLRSIESYRNATDDVYVLGCTNVGKSAVVNAFLKQGAAKKEDVSDYAKQHTARVRREYQVTSSHVPGTTIGSIKIPLRVVGIRDPLNNDEASKRFVTKERYIIDTPGIINEDQLVHLLAPNEVRKWEASKELKPVTYRLEVGKSLLLKPFIRLDLVKSTQPILITLFTKMIPHFVKTEKLTDETNAIGRSISLKPLPHTIKLHGDHPSHATADIAFSSMGWVSVTGDFDRAELRVWVPTNAGENAIDVRTPPLLPYEYKGSIRKFYGSGERSRQ</sequence>
<dbReference type="InterPro" id="IPR027417">
    <property type="entry name" value="P-loop_NTPase"/>
</dbReference>
<dbReference type="PANTHER" id="PTHR46406">
    <property type="entry name" value="NITRIC OXIDE-ASSOCIATED PROTEIN 1"/>
    <property type="match status" value="1"/>
</dbReference>
<organism evidence="3 4">
    <name type="scientific">Umbelopsis ramanniana AG</name>
    <dbReference type="NCBI Taxonomy" id="1314678"/>
    <lineage>
        <taxon>Eukaryota</taxon>
        <taxon>Fungi</taxon>
        <taxon>Fungi incertae sedis</taxon>
        <taxon>Mucoromycota</taxon>
        <taxon>Mucoromycotina</taxon>
        <taxon>Umbelopsidomycetes</taxon>
        <taxon>Umbelopsidales</taxon>
        <taxon>Umbelopsidaceae</taxon>
        <taxon>Umbelopsis</taxon>
    </lineage>
</organism>
<accession>A0AAD5E6I6</accession>
<dbReference type="GO" id="GO:0005525">
    <property type="term" value="F:GTP binding"/>
    <property type="evidence" value="ECO:0007669"/>
    <property type="project" value="InterPro"/>
</dbReference>
<dbReference type="InterPro" id="IPR052807">
    <property type="entry name" value="Mito_transl_resp_regulator"/>
</dbReference>
<evidence type="ECO:0000256" key="1">
    <source>
        <dbReference type="SAM" id="MobiDB-lite"/>
    </source>
</evidence>
<dbReference type="EMBL" id="MU620931">
    <property type="protein sequence ID" value="KAI8578301.1"/>
    <property type="molecule type" value="Genomic_DNA"/>
</dbReference>
<protein>
    <recommendedName>
        <fullName evidence="2">G domain-containing protein</fullName>
    </recommendedName>
</protein>
<feature type="region of interest" description="Disordered" evidence="1">
    <location>
        <begin position="108"/>
        <end position="142"/>
    </location>
</feature>
<gene>
    <name evidence="3" type="ORF">K450DRAFT_248187</name>
</gene>
<dbReference type="Proteomes" id="UP001206595">
    <property type="component" value="Unassembled WGS sequence"/>
</dbReference>
<evidence type="ECO:0000259" key="2">
    <source>
        <dbReference type="Pfam" id="PF01926"/>
    </source>
</evidence>
<proteinExistence type="predicted"/>
<dbReference type="SUPFAM" id="SSF52540">
    <property type="entry name" value="P-loop containing nucleoside triphosphate hydrolases"/>
    <property type="match status" value="1"/>
</dbReference>
<dbReference type="AlphaFoldDB" id="A0AAD5E6I6"/>
<comment type="caution">
    <text evidence="3">The sequence shown here is derived from an EMBL/GenBank/DDBJ whole genome shotgun (WGS) entry which is preliminary data.</text>
</comment>
<dbReference type="InterPro" id="IPR006073">
    <property type="entry name" value="GTP-bd"/>
</dbReference>
<dbReference type="PANTHER" id="PTHR46406:SF1">
    <property type="entry name" value="NITRIC OXIDE-ASSOCIATED PROTEIN 1"/>
    <property type="match status" value="1"/>
</dbReference>
<reference evidence="3" key="2">
    <citation type="journal article" date="2022" name="Proc. Natl. Acad. Sci. U.S.A.">
        <title>Diploid-dominant life cycles characterize the early evolution of Fungi.</title>
        <authorList>
            <person name="Amses K.R."/>
            <person name="Simmons D.R."/>
            <person name="Longcore J.E."/>
            <person name="Mondo S.J."/>
            <person name="Seto K."/>
            <person name="Jeronimo G.H."/>
            <person name="Bonds A.E."/>
            <person name="Quandt C.A."/>
            <person name="Davis W.J."/>
            <person name="Chang Y."/>
            <person name="Federici B.A."/>
            <person name="Kuo A."/>
            <person name="LaButti K."/>
            <person name="Pangilinan J."/>
            <person name="Andreopoulos W."/>
            <person name="Tritt A."/>
            <person name="Riley R."/>
            <person name="Hundley H."/>
            <person name="Johnson J."/>
            <person name="Lipzen A."/>
            <person name="Barry K."/>
            <person name="Lang B.F."/>
            <person name="Cuomo C.A."/>
            <person name="Buchler N.E."/>
            <person name="Grigoriev I.V."/>
            <person name="Spatafora J.W."/>
            <person name="Stajich J.E."/>
            <person name="James T.Y."/>
        </authorList>
    </citation>
    <scope>NUCLEOTIDE SEQUENCE</scope>
    <source>
        <strain evidence="3">AG</strain>
    </source>
</reference>
<keyword evidence="4" id="KW-1185">Reference proteome</keyword>
<dbReference type="Pfam" id="PF01926">
    <property type="entry name" value="MMR_HSR1"/>
    <property type="match status" value="1"/>
</dbReference>
<feature type="region of interest" description="Disordered" evidence="1">
    <location>
        <begin position="1"/>
        <end position="21"/>
    </location>
</feature>
<name>A0AAD5E6I6_UMBRA</name>
<feature type="domain" description="G" evidence="2">
    <location>
        <begin position="319"/>
        <end position="415"/>
    </location>
</feature>
<reference evidence="3" key="1">
    <citation type="submission" date="2021-06" db="EMBL/GenBank/DDBJ databases">
        <authorList>
            <consortium name="DOE Joint Genome Institute"/>
            <person name="Mondo S.J."/>
            <person name="Amses K.R."/>
            <person name="Simmons D.R."/>
            <person name="Longcore J.E."/>
            <person name="Seto K."/>
            <person name="Alves G.H."/>
            <person name="Bonds A.E."/>
            <person name="Quandt C.A."/>
            <person name="Davis W.J."/>
            <person name="Chang Y."/>
            <person name="Letcher P.M."/>
            <person name="Powell M.J."/>
            <person name="Kuo A."/>
            <person name="Labutti K."/>
            <person name="Pangilinan J."/>
            <person name="Andreopoulos W."/>
            <person name="Tritt A."/>
            <person name="Riley R."/>
            <person name="Hundley H."/>
            <person name="Johnson J."/>
            <person name="Lipzen A."/>
            <person name="Barry K."/>
            <person name="Berbee M.L."/>
            <person name="Buchler N.E."/>
            <person name="Grigoriev I.V."/>
            <person name="Spatafora J.W."/>
            <person name="Stajich J.E."/>
            <person name="James T.Y."/>
        </authorList>
    </citation>
    <scope>NUCLEOTIDE SEQUENCE</scope>
    <source>
        <strain evidence="3">AG</strain>
    </source>
</reference>